<reference evidence="2" key="1">
    <citation type="journal article" date="2013" name="Stand. Genomic Sci.">
        <title>Complete genome sequence of the halophilic bacterium Spirochaeta africana type strain (Z-7692(T)) from the alkaline Lake Magadi in the East African Rift.</title>
        <authorList>
            <person name="Liolos K."/>
            <person name="Abt B."/>
            <person name="Scheuner C."/>
            <person name="Teshima H."/>
            <person name="Held B."/>
            <person name="Lapidus A."/>
            <person name="Nolan M."/>
            <person name="Lucas S."/>
            <person name="Deshpande S."/>
            <person name="Cheng J.F."/>
            <person name="Tapia R."/>
            <person name="Goodwin L.A."/>
            <person name="Pitluck S."/>
            <person name="Pagani I."/>
            <person name="Ivanova N."/>
            <person name="Mavromatis K."/>
            <person name="Mikhailova N."/>
            <person name="Huntemann M."/>
            <person name="Pati A."/>
            <person name="Chen A."/>
            <person name="Palaniappan K."/>
            <person name="Land M."/>
            <person name="Rohde M."/>
            <person name="Tindall B.J."/>
            <person name="Detter J.C."/>
            <person name="Goker M."/>
            <person name="Bristow J."/>
            <person name="Eisen J.A."/>
            <person name="Markowitz V."/>
            <person name="Hugenholtz P."/>
            <person name="Woyke T."/>
            <person name="Klenk H.P."/>
            <person name="Kyrpides N.C."/>
        </authorList>
    </citation>
    <scope>NUCLEOTIDE SEQUENCE</scope>
    <source>
        <strain evidence="2">ATCC 700263 / DSM 8902 / Z-7692</strain>
    </source>
</reference>
<accession>H9ULY8</accession>
<gene>
    <name evidence="1" type="ordered locus">Spiaf_2500</name>
</gene>
<protein>
    <submittedName>
        <fullName evidence="1">Uncharacterized protein</fullName>
    </submittedName>
</protein>
<dbReference type="Proteomes" id="UP000007383">
    <property type="component" value="Chromosome"/>
</dbReference>
<dbReference type="RefSeq" id="WP_014456513.1">
    <property type="nucleotide sequence ID" value="NC_017098.1"/>
</dbReference>
<dbReference type="OrthoDB" id="367794at2"/>
<keyword evidence="2" id="KW-1185">Reference proteome</keyword>
<organism evidence="1 2">
    <name type="scientific">Spirochaeta africana (strain ATCC 700263 / DSM 8902 / Z-7692)</name>
    <dbReference type="NCBI Taxonomy" id="889378"/>
    <lineage>
        <taxon>Bacteria</taxon>
        <taxon>Pseudomonadati</taxon>
        <taxon>Spirochaetota</taxon>
        <taxon>Spirochaetia</taxon>
        <taxon>Spirochaetales</taxon>
        <taxon>Spirochaetaceae</taxon>
        <taxon>Spirochaeta</taxon>
    </lineage>
</organism>
<dbReference type="AlphaFoldDB" id="H9ULY8"/>
<proteinExistence type="predicted"/>
<name>H9ULY8_SPIAZ</name>
<evidence type="ECO:0000313" key="2">
    <source>
        <dbReference type="Proteomes" id="UP000007383"/>
    </source>
</evidence>
<dbReference type="eggNOG" id="COG2430">
    <property type="taxonomic scope" value="Bacteria"/>
</dbReference>
<dbReference type="PATRIC" id="fig|889378.3.peg.2477"/>
<dbReference type="STRING" id="889378.Spiaf_2500"/>
<sequence>MKTWGLRRVGENETVYWQNSYLRIWVRRSGKVWRVAHAGHDDESEAQLVQHGRLHGLLGKAIGFILPQRTGSALDEVDLNWQEFIPEEYGDTVGVFPVLPETSVVVRTEVPITLGAGRSLQMYGAIPLWLSVRVVNSTASGKRARGGYANLGVGLLNLPVITLSQTWFGGPMTGRLCHRSDKTLSYTPDIAIDPLAYALCPVKVRNNTRSSVTIGSIAVPTEQIKLYRTIGEEHEVNFWTCPVSAVYTGPEELQLGVLDREPKIEDQLEAWMPPRVSPTDHLFQRGMILLREITNG</sequence>
<dbReference type="HOGENOM" id="CLU_939782_0_0_12"/>
<dbReference type="KEGG" id="sfc:Spiaf_2500"/>
<dbReference type="EMBL" id="CP003282">
    <property type="protein sequence ID" value="AFG38531.1"/>
    <property type="molecule type" value="Genomic_DNA"/>
</dbReference>
<evidence type="ECO:0000313" key="1">
    <source>
        <dbReference type="EMBL" id="AFG38531.1"/>
    </source>
</evidence>